<gene>
    <name evidence="2" type="ORF">ASJ30_01190</name>
</gene>
<evidence type="ECO:0000313" key="2">
    <source>
        <dbReference type="EMBL" id="APH00315.1"/>
    </source>
</evidence>
<feature type="region of interest" description="Disordered" evidence="1">
    <location>
        <begin position="1"/>
        <end position="25"/>
    </location>
</feature>
<protein>
    <recommendedName>
        <fullName evidence="4">Glycosyltransferase 2-like domain-containing protein</fullName>
    </recommendedName>
</protein>
<dbReference type="SUPFAM" id="SSF53448">
    <property type="entry name" value="Nucleotide-diphospho-sugar transferases"/>
    <property type="match status" value="1"/>
</dbReference>
<name>A0A1L3MDC9_9MICO</name>
<dbReference type="RefSeq" id="WP_072623498.1">
    <property type="nucleotide sequence ID" value="NZ_CP013290.1"/>
</dbReference>
<evidence type="ECO:0008006" key="4">
    <source>
        <dbReference type="Google" id="ProtNLM"/>
    </source>
</evidence>
<dbReference type="Gene3D" id="3.90.550.10">
    <property type="entry name" value="Spore Coat Polysaccharide Biosynthesis Protein SpsA, Chain A"/>
    <property type="match status" value="1"/>
</dbReference>
<dbReference type="EMBL" id="CP013290">
    <property type="protein sequence ID" value="APH00315.1"/>
    <property type="molecule type" value="Genomic_DNA"/>
</dbReference>
<keyword evidence="3" id="KW-1185">Reference proteome</keyword>
<evidence type="ECO:0000256" key="1">
    <source>
        <dbReference type="SAM" id="MobiDB-lite"/>
    </source>
</evidence>
<dbReference type="Proteomes" id="UP000182938">
    <property type="component" value="Chromosome"/>
</dbReference>
<dbReference type="InterPro" id="IPR029044">
    <property type="entry name" value="Nucleotide-diphossugar_trans"/>
</dbReference>
<proteinExistence type="predicted"/>
<dbReference type="KEGG" id="jte:ASJ30_01190"/>
<accession>A0A1L3MDC9</accession>
<organism evidence="2 3">
    <name type="scientific">Janibacter indicus</name>
    <dbReference type="NCBI Taxonomy" id="857417"/>
    <lineage>
        <taxon>Bacteria</taxon>
        <taxon>Bacillati</taxon>
        <taxon>Actinomycetota</taxon>
        <taxon>Actinomycetes</taxon>
        <taxon>Micrococcales</taxon>
        <taxon>Intrasporangiaceae</taxon>
        <taxon>Janibacter</taxon>
    </lineage>
</organism>
<dbReference type="AlphaFoldDB" id="A0A1L3MDC9"/>
<evidence type="ECO:0000313" key="3">
    <source>
        <dbReference type="Proteomes" id="UP000182938"/>
    </source>
</evidence>
<reference evidence="2 3" key="1">
    <citation type="submission" date="2015-11" db="EMBL/GenBank/DDBJ databases">
        <authorList>
            <person name="Zhang Y."/>
            <person name="Guo Z."/>
        </authorList>
    </citation>
    <scope>NUCLEOTIDE SEQUENCE [LARGE SCALE GENOMIC DNA]</scope>
    <source>
        <strain evidence="2 3">YFY001</strain>
    </source>
</reference>
<sequence length="378" mass="39506">MTTRATTPAAGDTPVGRVPGPDGDRRAHLDLTGAGWTLTSPWRRPLRGAWTQAGGLVDGLSRLDHVHALSVEAEPSGPAPDAGTTAALADFVARAVARGTFVVGDLPAVVARRVHAVVPGAAHGRPGDLAFDVAAVRQRRQVLAPRVHHELTPTISVLLATRRPQLLGAITAMIRAQTLPPHEVVIAVHGGDPDALPVPDLGDIGVTVVAAPGDRSLGHALQLAADAADGQLLTKMDDDDHYGPDHLLDLAIARHVSGAPVVGKSSTVVHVESLDTTVRRVIGTPESAVHRVAGGTILVGADELRDLGGWADVPRAVDSALMRTATAAGAMIYRPHDIGYVYVRHAGDGHTWSADAGHFLANAREQWLGLLRHPDFGT</sequence>